<dbReference type="GO" id="GO:0051213">
    <property type="term" value="F:dioxygenase activity"/>
    <property type="evidence" value="ECO:0007669"/>
    <property type="project" value="UniProtKB-KW"/>
</dbReference>
<dbReference type="GO" id="GO:0046872">
    <property type="term" value="F:metal ion binding"/>
    <property type="evidence" value="ECO:0007669"/>
    <property type="project" value="UniProtKB-KW"/>
</dbReference>
<organism evidence="7 8">
    <name type="scientific">Parascedosporium putredinis</name>
    <dbReference type="NCBI Taxonomy" id="1442378"/>
    <lineage>
        <taxon>Eukaryota</taxon>
        <taxon>Fungi</taxon>
        <taxon>Dikarya</taxon>
        <taxon>Ascomycota</taxon>
        <taxon>Pezizomycotina</taxon>
        <taxon>Sordariomycetes</taxon>
        <taxon>Hypocreomycetidae</taxon>
        <taxon>Microascales</taxon>
        <taxon>Microascaceae</taxon>
        <taxon>Parascedosporium</taxon>
    </lineage>
</organism>
<dbReference type="PANTHER" id="PTHR43779:SF3">
    <property type="entry name" value="(3R)-3-[(CARBOXYMETHYL)AMINO]FATTY ACID OXYGENASE_DECARBOXYLASE"/>
    <property type="match status" value="1"/>
</dbReference>
<accession>A0A9P1H677</accession>
<dbReference type="Gene3D" id="3.60.130.10">
    <property type="entry name" value="Clavaminate synthase-like"/>
    <property type="match status" value="2"/>
</dbReference>
<protein>
    <recommendedName>
        <fullName evidence="6">TauD/TfdA-like domain-containing protein</fullName>
    </recommendedName>
</protein>
<dbReference type="InterPro" id="IPR042098">
    <property type="entry name" value="TauD-like_sf"/>
</dbReference>
<keyword evidence="5" id="KW-0408">Iron</keyword>
<comment type="similarity">
    <text evidence="1">Belongs to the TfdA dioxygenase family.</text>
</comment>
<evidence type="ECO:0000256" key="3">
    <source>
        <dbReference type="ARBA" id="ARBA00022964"/>
    </source>
</evidence>
<evidence type="ECO:0000259" key="6">
    <source>
        <dbReference type="Pfam" id="PF02668"/>
    </source>
</evidence>
<gene>
    <name evidence="7" type="ORF">PPNO1_LOCUS5699</name>
</gene>
<dbReference type="EMBL" id="CALLCH030000015">
    <property type="protein sequence ID" value="CAI4216029.1"/>
    <property type="molecule type" value="Genomic_DNA"/>
</dbReference>
<evidence type="ECO:0000256" key="2">
    <source>
        <dbReference type="ARBA" id="ARBA00022723"/>
    </source>
</evidence>
<comment type="caution">
    <text evidence="7">The sequence shown here is derived from an EMBL/GenBank/DDBJ whole genome shotgun (WGS) entry which is preliminary data.</text>
</comment>
<proteinExistence type="inferred from homology"/>
<name>A0A9P1H677_9PEZI</name>
<dbReference type="SUPFAM" id="SSF51197">
    <property type="entry name" value="Clavaminate synthase-like"/>
    <property type="match status" value="1"/>
</dbReference>
<dbReference type="PANTHER" id="PTHR43779">
    <property type="entry name" value="DIOXYGENASE RV0097-RELATED"/>
    <property type="match status" value="1"/>
</dbReference>
<sequence length="280" mass="31370">MAGVLYIDTSFTKIVVKPVHPTFGAEVQVSDWNNLDDDAIREISSAANKYGFCIFRNTGLDDKGHVEFSLRLGDLDNMKRFITGERKLRYPYFELFDAGNIADDGSLLDPESPRGHTNRLSSTWFPEYFKNLDPSKFPMARHRLAQIHEGSGRVNLYVGAHLHHIEGLPDDESTRLRDTLNKHVTQPKYVYTFHWEQPGDIIMWDNRALLHRAMGGSFAGKYRRDLRRTTVHDDSASAWGLNDTEGATGLGYQLTAKTLDTPEVTPATSTAAPVAVTAAS</sequence>
<keyword evidence="4" id="KW-0560">Oxidoreductase</keyword>
<feature type="domain" description="TauD/TfdA-like" evidence="6">
    <location>
        <begin position="16"/>
        <end position="77"/>
    </location>
</feature>
<dbReference type="OrthoDB" id="5818554at2759"/>
<reference evidence="7" key="1">
    <citation type="submission" date="2022-11" db="EMBL/GenBank/DDBJ databases">
        <authorList>
            <person name="Scott C."/>
            <person name="Bruce N."/>
        </authorList>
    </citation>
    <scope>NUCLEOTIDE SEQUENCE</scope>
</reference>
<dbReference type="AlphaFoldDB" id="A0A9P1H677"/>
<evidence type="ECO:0000256" key="5">
    <source>
        <dbReference type="ARBA" id="ARBA00023004"/>
    </source>
</evidence>
<feature type="domain" description="TauD/TfdA-like" evidence="6">
    <location>
        <begin position="108"/>
        <end position="230"/>
    </location>
</feature>
<dbReference type="InterPro" id="IPR003819">
    <property type="entry name" value="TauD/TfdA-like"/>
</dbReference>
<keyword evidence="3" id="KW-0223">Dioxygenase</keyword>
<dbReference type="Proteomes" id="UP000838763">
    <property type="component" value="Unassembled WGS sequence"/>
</dbReference>
<evidence type="ECO:0000313" key="8">
    <source>
        <dbReference type="Proteomes" id="UP000838763"/>
    </source>
</evidence>
<keyword evidence="8" id="KW-1185">Reference proteome</keyword>
<evidence type="ECO:0000313" key="7">
    <source>
        <dbReference type="EMBL" id="CAI4216029.1"/>
    </source>
</evidence>
<evidence type="ECO:0000256" key="1">
    <source>
        <dbReference type="ARBA" id="ARBA00005896"/>
    </source>
</evidence>
<dbReference type="Pfam" id="PF02668">
    <property type="entry name" value="TauD"/>
    <property type="match status" value="2"/>
</dbReference>
<evidence type="ECO:0000256" key="4">
    <source>
        <dbReference type="ARBA" id="ARBA00023002"/>
    </source>
</evidence>
<dbReference type="InterPro" id="IPR051178">
    <property type="entry name" value="TfdA_dioxygenase"/>
</dbReference>
<keyword evidence="2" id="KW-0479">Metal-binding</keyword>